<evidence type="ECO:0000256" key="1">
    <source>
        <dbReference type="ARBA" id="ARBA00023004"/>
    </source>
</evidence>
<comment type="caution">
    <text evidence="3">The sequence shown here is derived from an EMBL/GenBank/DDBJ whole genome shotgun (WGS) entry which is preliminary data.</text>
</comment>
<dbReference type="EMBL" id="JABANE010000088">
    <property type="protein sequence ID" value="NME71165.1"/>
    <property type="molecule type" value="Genomic_DNA"/>
</dbReference>
<dbReference type="Proteomes" id="UP000576082">
    <property type="component" value="Unassembled WGS sequence"/>
</dbReference>
<dbReference type="InterPro" id="IPR036421">
    <property type="entry name" value="Fe_dep_repressor_sf"/>
</dbReference>
<dbReference type="SUPFAM" id="SSF47979">
    <property type="entry name" value="Iron-dependent repressor protein, dimerization domain"/>
    <property type="match status" value="1"/>
</dbReference>
<name>A0A7X9RYR8_9BACT</name>
<dbReference type="SMART" id="SM00899">
    <property type="entry name" value="FeoA"/>
    <property type="match status" value="2"/>
</dbReference>
<organism evidence="3 4">
    <name type="scientific">Flammeovirga aprica JL-4</name>
    <dbReference type="NCBI Taxonomy" id="694437"/>
    <lineage>
        <taxon>Bacteria</taxon>
        <taxon>Pseudomonadati</taxon>
        <taxon>Bacteroidota</taxon>
        <taxon>Cytophagia</taxon>
        <taxon>Cytophagales</taxon>
        <taxon>Flammeovirgaceae</taxon>
        <taxon>Flammeovirga</taxon>
    </lineage>
</organism>
<keyword evidence="1" id="KW-0408">Iron</keyword>
<dbReference type="InterPro" id="IPR036388">
    <property type="entry name" value="WH-like_DNA-bd_sf"/>
</dbReference>
<dbReference type="InterPro" id="IPR050536">
    <property type="entry name" value="DtxR_MntR_Metal-Reg"/>
</dbReference>
<dbReference type="InterPro" id="IPR008988">
    <property type="entry name" value="Transcriptional_repressor_C"/>
</dbReference>
<evidence type="ECO:0000313" key="3">
    <source>
        <dbReference type="EMBL" id="NME71165.1"/>
    </source>
</evidence>
<reference evidence="3 4" key="1">
    <citation type="submission" date="2020-04" db="EMBL/GenBank/DDBJ databases">
        <title>Flammeovirga sp. SR4, a novel species isolated from seawater.</title>
        <authorList>
            <person name="Wang X."/>
        </authorList>
    </citation>
    <scope>NUCLEOTIDE SEQUENCE [LARGE SCALE GENOMIC DNA]</scope>
    <source>
        <strain evidence="3 4">ATCC 23126</strain>
    </source>
</reference>
<dbReference type="PANTHER" id="PTHR33238">
    <property type="entry name" value="IRON (METAL) DEPENDENT REPRESSOR, DTXR FAMILY"/>
    <property type="match status" value="1"/>
</dbReference>
<feature type="domain" description="Ferrous iron transporter FeoA-like" evidence="2">
    <location>
        <begin position="237"/>
        <end position="311"/>
    </location>
</feature>
<dbReference type="InterPro" id="IPR001367">
    <property type="entry name" value="Fe_dep_repressor"/>
</dbReference>
<evidence type="ECO:0000313" key="4">
    <source>
        <dbReference type="Proteomes" id="UP000576082"/>
    </source>
</evidence>
<accession>A0A7X9RYR8</accession>
<proteinExistence type="predicted"/>
<dbReference type="GO" id="GO:0046983">
    <property type="term" value="F:protein dimerization activity"/>
    <property type="evidence" value="ECO:0007669"/>
    <property type="project" value="InterPro"/>
</dbReference>
<dbReference type="Pfam" id="PF04023">
    <property type="entry name" value="FeoA"/>
    <property type="match status" value="1"/>
</dbReference>
<dbReference type="GO" id="GO:0046914">
    <property type="term" value="F:transition metal ion binding"/>
    <property type="evidence" value="ECO:0007669"/>
    <property type="project" value="InterPro"/>
</dbReference>
<dbReference type="AlphaFoldDB" id="A0A7X9RYR8"/>
<dbReference type="Gene3D" id="2.30.30.90">
    <property type="match status" value="1"/>
</dbReference>
<dbReference type="Gene3D" id="1.10.10.10">
    <property type="entry name" value="Winged helix-like DNA-binding domain superfamily/Winged helix DNA-binding domain"/>
    <property type="match status" value="1"/>
</dbReference>
<keyword evidence="4" id="KW-1185">Reference proteome</keyword>
<dbReference type="PANTHER" id="PTHR33238:SF7">
    <property type="entry name" value="IRON-DEPENDENT TRANSCRIPTIONAL REGULATOR"/>
    <property type="match status" value="1"/>
</dbReference>
<dbReference type="Pfam" id="PF02742">
    <property type="entry name" value="Fe_dep_repr_C"/>
    <property type="match status" value="1"/>
</dbReference>
<dbReference type="InterPro" id="IPR007167">
    <property type="entry name" value="Fe-transptr_FeoA-like"/>
</dbReference>
<protein>
    <submittedName>
        <fullName evidence="3">Metal-dependent transcriptional regulator</fullName>
    </submittedName>
</protein>
<dbReference type="InterPro" id="IPR038157">
    <property type="entry name" value="FeoA_core_dom"/>
</dbReference>
<feature type="domain" description="Ferrous iron transporter FeoA-like" evidence="2">
    <location>
        <begin position="157"/>
        <end position="225"/>
    </location>
</feature>
<dbReference type="SUPFAM" id="SSF50037">
    <property type="entry name" value="C-terminal domain of transcriptional repressors"/>
    <property type="match status" value="1"/>
</dbReference>
<gene>
    <name evidence="3" type="ORF">HHU12_24575</name>
</gene>
<sequence length="317" mass="36356">MGIKNWLNTLLLKRVDQSIIEEDVLKYLYKNEEKNKVSNFQEIDNELLFSSDQISKSIQQLIQDRAISKVENTLILEEKGRISAIKLIRRHRIYEKYLSEKTGFSKSSWHHKAEEMEHALTDEEVNLMSKELGNPQFDPHGDPIPTKDGKLPKLKGISLSKIEHNCTVKVLHIEDEPREVYKSIIKQGLHIGSIMTINFTSSMYATEGHALDFDRKDLKNITVQVLEEEEEIPKGIVRLSHLKKGEQAVITGLSSECRGINRRRLLDLGFVKGSKIMINMVSPLSDPTAFLIRETLIALRKEQTDMILIKKINNDAE</sequence>
<evidence type="ECO:0000259" key="2">
    <source>
        <dbReference type="SMART" id="SM00899"/>
    </source>
</evidence>